<gene>
    <name evidence="1" type="ORF">RSSM_01793</name>
</gene>
<name>M5UL75_9BACT</name>
<evidence type="ECO:0000313" key="1">
    <source>
        <dbReference type="EMBL" id="EMI56753.1"/>
    </source>
</evidence>
<protein>
    <submittedName>
        <fullName evidence="1">Uncharacterized protein</fullName>
    </submittedName>
</protein>
<comment type="caution">
    <text evidence="1">The sequence shown here is derived from an EMBL/GenBank/DDBJ whole genome shotgun (WGS) entry which is preliminary data.</text>
</comment>
<dbReference type="AlphaFoldDB" id="M5UL75"/>
<proteinExistence type="predicted"/>
<organism evidence="1 2">
    <name type="scientific">Rhodopirellula sallentina SM41</name>
    <dbReference type="NCBI Taxonomy" id="1263870"/>
    <lineage>
        <taxon>Bacteria</taxon>
        <taxon>Pseudomonadati</taxon>
        <taxon>Planctomycetota</taxon>
        <taxon>Planctomycetia</taxon>
        <taxon>Pirellulales</taxon>
        <taxon>Pirellulaceae</taxon>
        <taxon>Rhodopirellula</taxon>
    </lineage>
</organism>
<keyword evidence="2" id="KW-1185">Reference proteome</keyword>
<evidence type="ECO:0000313" key="2">
    <source>
        <dbReference type="Proteomes" id="UP000011885"/>
    </source>
</evidence>
<accession>M5UL75</accession>
<dbReference type="PATRIC" id="fig|1263870.3.peg.1918"/>
<dbReference type="Proteomes" id="UP000011885">
    <property type="component" value="Unassembled WGS sequence"/>
</dbReference>
<reference evidence="1 2" key="1">
    <citation type="journal article" date="2013" name="Mar. Genomics">
        <title>Expression of sulfatases in Rhodopirellula baltica and the diversity of sulfatases in the genus Rhodopirellula.</title>
        <authorList>
            <person name="Wegner C.E."/>
            <person name="Richter-Heitmann T."/>
            <person name="Klindworth A."/>
            <person name="Klockow C."/>
            <person name="Richter M."/>
            <person name="Achstetter T."/>
            <person name="Glockner F.O."/>
            <person name="Harder J."/>
        </authorList>
    </citation>
    <scope>NUCLEOTIDE SEQUENCE [LARGE SCALE GENOMIC DNA]</scope>
    <source>
        <strain evidence="1 2">SM41</strain>
    </source>
</reference>
<sequence length="106" mass="11859">MPSSLASSQQLVGVLARTHFPGFAYGNTSGADPNDRAAFVGGRLEIPFRSSWRYFTYKRTDDGYVLIDDTVDESSERVFQVRMNGRTLEYLGLEGDLIFNRQIAGD</sequence>
<dbReference type="EMBL" id="ANOH01000124">
    <property type="protein sequence ID" value="EMI56753.1"/>
    <property type="molecule type" value="Genomic_DNA"/>
</dbReference>